<dbReference type="InterPro" id="IPR008250">
    <property type="entry name" value="ATPase_P-typ_transduc_dom_A_sf"/>
</dbReference>
<sequence>MRDSGSLPSGLPPAPQPQPQRNRGYSLRRTLFARTIHNPKPTEPAAADEEEEGQHELSGVDVCPPSSEPSEPSQSQSSPANVEQPEKAGVPGSLNGKHEEGEHANVDTTTTSPFGRGFAATKYHEIRRRIKFWEKEVLTSKDGRRIDVDASREHALIDERTGTPYIGNGIRSSRYTLWNFLPRQIIFQFSKLANFYFLIISVMSLIPGLSTTGESTNIAPLMVFVALSMGKEGYDDLRRYRMDEAENNKFVSVLVDKEKAKKRNQITKATILLRRLDNLVMKLLRKKAIVHNDEPEISEDSEDSSPWTKCKWTGVEVGDIVKLHRDESVPADIVLLHSDGLNGIAYIDTMDLDGETNLKSKSAPRILSKQCETVENLITCHAQIAVEDPNPDLHSFDGRFSIEGGETLPLSLNEVVFRGSTLRNTSQVYGIVINTGEECKIRMNANKDPRIKSPEIQKISNRIVVMLILFVILLTAFLTMAYRLWIDEVESKSWYLDNASVKFQFIFFGNIVLLNTLIPLSLYVSLEIVKIGQLYLLGDIEMYDEETNTPMEAHTTTILENLGQVDYIFTDKTGTLTENIMRFRKLSVAGTAWLHDFDVPNGNGAILSESVSREVKQSNKGKEATNRPSGLGPRMPSMATLEVSNSLTPAKSRNDRPSPLRRTSTTSLWKSDARPNTSLPEFRTEELLRYMRNNPRSAFTKKAKFFLLSIAICHTCLPETDDEGNITFQAASPDELALVRAAQDLGYILIERSAGSMKIKFTDDATEEEYQILDVIEFSSKRKRMSIIVRFPNGSLCIFCKGADSALQPLLKLAGLAGQKAAEVNRRAMQRKNLEAEEALYRMSEDNLSPTFTRDSLTLSRTSTNKRSLYGRPSFNQSRPSFSQNRPSFTQMRPSFTQTRSSMSITRLQPVRDELDSWLRRREHKVELSADDVSARHSPRASIGGPSFLSATPRASMQQERFAIDDSMVLDDAGVFERCFQHSDDFATEGLRTLLYGYRFLEEEEYTAWKATYMEATTSLADRQKKIEDAGEMIEQRFDLAGATAIEDKLQKAVPDTIDKLRRANIKIWMLTGDKRETAINIAQSARLCKNYSNVVILDHTKIPLEEQISSALLDMTTTTIAHSVIVVDGQTLTHIEASEDLAKLFFDLVVLADTVICCRASPSQKAILVRKVRTRVKGSVTLAIGDGANDIAMIQEAHVGVGISGREGLQAARTSDYSIAQFRFLQRLLFVHGRWNYVRTCKYILGTFWKELFFYVIQMTYQRYNGYTSTSLYDPLSLTVFNTLFTSLCVILLGMFDQDLQAATLLAVPELYTQGQRNEGLNFQKYFGWSVLACVQAMLVFWMMWGLYGMAPLVQDKGLYPVGDLAFSAVIITINVKLLILEVHNKTLIPVIGCIITIAGWFFWNLCLSALGTSIEYGYFMEGAFINHFGNQLLWWACLLIMVSVIIFIEVSVSALRRCYFPTDTDVFQELQNDPIIMRRFEETAAGLNAEMGREQRSSEELKRDVEVQELLDLPPPPKAYRRRPSADVVNSGHATGINAAGDRVD</sequence>
<feature type="domain" description="P-type ATPase C-terminal" evidence="16">
    <location>
        <begin position="1213"/>
        <end position="1464"/>
    </location>
</feature>
<feature type="region of interest" description="Disordered" evidence="14">
    <location>
        <begin position="1512"/>
        <end position="1547"/>
    </location>
</feature>
<feature type="transmembrane region" description="Helical" evidence="13">
    <location>
        <begin position="505"/>
        <end position="526"/>
    </location>
</feature>
<comment type="similarity">
    <text evidence="2 13">Belongs to the cation transport ATPase (P-type) (TC 3.A.3) family. Type IV subfamily.</text>
</comment>
<accession>A0ABR4P8N3</accession>
<dbReference type="EC" id="7.6.2.1" evidence="13"/>
<evidence type="ECO:0000256" key="10">
    <source>
        <dbReference type="ARBA" id="ARBA00023136"/>
    </source>
</evidence>
<evidence type="ECO:0000256" key="14">
    <source>
        <dbReference type="SAM" id="MobiDB-lite"/>
    </source>
</evidence>
<dbReference type="InterPro" id="IPR032631">
    <property type="entry name" value="P-type_ATPase_N"/>
</dbReference>
<dbReference type="PANTHER" id="PTHR24092:SF174">
    <property type="entry name" value="PHOSPHOLIPID-TRANSPORTING ATPASE DNF3-RELATED"/>
    <property type="match status" value="1"/>
</dbReference>
<keyword evidence="4" id="KW-0479">Metal-binding</keyword>
<dbReference type="SFLD" id="SFLDS00003">
    <property type="entry name" value="Haloacid_Dehalogenase"/>
    <property type="match status" value="1"/>
</dbReference>
<feature type="region of interest" description="Disordered" evidence="14">
    <location>
        <begin position="1"/>
        <end position="115"/>
    </location>
</feature>
<dbReference type="SUPFAM" id="SSF81665">
    <property type="entry name" value="Calcium ATPase, transmembrane domain M"/>
    <property type="match status" value="1"/>
</dbReference>
<dbReference type="PRINTS" id="PR00119">
    <property type="entry name" value="CATATPASE"/>
</dbReference>
<dbReference type="PROSITE" id="PS00154">
    <property type="entry name" value="ATPASE_E1_E2"/>
    <property type="match status" value="1"/>
</dbReference>
<feature type="transmembrane region" description="Helical" evidence="13">
    <location>
        <begin position="1327"/>
        <end position="1346"/>
    </location>
</feature>
<keyword evidence="7 13" id="KW-0460">Magnesium</keyword>
<feature type="compositionally biased region" description="Low complexity" evidence="14">
    <location>
        <begin position="64"/>
        <end position="79"/>
    </location>
</feature>
<evidence type="ECO:0000259" key="16">
    <source>
        <dbReference type="Pfam" id="PF16212"/>
    </source>
</evidence>
<dbReference type="Pfam" id="PF16209">
    <property type="entry name" value="PhoLip_ATPase_N"/>
    <property type="match status" value="1"/>
</dbReference>
<feature type="transmembrane region" description="Helical" evidence="13">
    <location>
        <begin position="1389"/>
        <end position="1414"/>
    </location>
</feature>
<keyword evidence="8 13" id="KW-1278">Translocase</keyword>
<protein>
    <recommendedName>
        <fullName evidence="13">Phospholipid-transporting ATPase</fullName>
        <ecNumber evidence="13">7.6.2.1</ecNumber>
    </recommendedName>
</protein>
<dbReference type="InterPro" id="IPR023214">
    <property type="entry name" value="HAD_sf"/>
</dbReference>
<name>A0ABR4P8N3_9HELO</name>
<comment type="catalytic activity">
    <reaction evidence="11 13">
        <text>ATP + H2O + phospholipidSide 1 = ADP + phosphate + phospholipidSide 2.</text>
        <dbReference type="EC" id="7.6.2.1"/>
    </reaction>
</comment>
<feature type="compositionally biased region" description="Polar residues" evidence="14">
    <location>
        <begin position="642"/>
        <end position="651"/>
    </location>
</feature>
<dbReference type="Pfam" id="PF13246">
    <property type="entry name" value="Cation_ATPase"/>
    <property type="match status" value="1"/>
</dbReference>
<dbReference type="SFLD" id="SFLDG00002">
    <property type="entry name" value="C1.7:_P-type_atpase_like"/>
    <property type="match status" value="1"/>
</dbReference>
<feature type="compositionally biased region" description="Polar residues" evidence="14">
    <location>
        <begin position="661"/>
        <end position="676"/>
    </location>
</feature>
<evidence type="ECO:0000256" key="13">
    <source>
        <dbReference type="RuleBase" id="RU362033"/>
    </source>
</evidence>
<gene>
    <name evidence="17" type="ORF">PVAG01_08170</name>
</gene>
<evidence type="ECO:0000256" key="4">
    <source>
        <dbReference type="ARBA" id="ARBA00022723"/>
    </source>
</evidence>
<keyword evidence="5 13" id="KW-0547">Nucleotide-binding</keyword>
<dbReference type="SUPFAM" id="SSF56784">
    <property type="entry name" value="HAD-like"/>
    <property type="match status" value="1"/>
</dbReference>
<dbReference type="EMBL" id="JBFCZG010000007">
    <property type="protein sequence ID" value="KAL3419672.1"/>
    <property type="molecule type" value="Genomic_DNA"/>
</dbReference>
<evidence type="ECO:0000256" key="1">
    <source>
        <dbReference type="ARBA" id="ARBA00004141"/>
    </source>
</evidence>
<dbReference type="InterPro" id="IPR018303">
    <property type="entry name" value="ATPase_P-typ_P_site"/>
</dbReference>
<feature type="transmembrane region" description="Helical" evidence="13">
    <location>
        <begin position="1277"/>
        <end position="1297"/>
    </location>
</feature>
<feature type="region of interest" description="Disordered" evidence="14">
    <location>
        <begin position="612"/>
        <end position="676"/>
    </location>
</feature>
<evidence type="ECO:0000256" key="7">
    <source>
        <dbReference type="ARBA" id="ARBA00022842"/>
    </source>
</evidence>
<dbReference type="InterPro" id="IPR006539">
    <property type="entry name" value="P-type_ATPase_IV"/>
</dbReference>
<dbReference type="NCBIfam" id="TIGR01652">
    <property type="entry name" value="ATPase-Plipid"/>
    <property type="match status" value="2"/>
</dbReference>
<evidence type="ECO:0000256" key="6">
    <source>
        <dbReference type="ARBA" id="ARBA00022840"/>
    </source>
</evidence>
<dbReference type="InterPro" id="IPR032630">
    <property type="entry name" value="P_typ_ATPase_c"/>
</dbReference>
<dbReference type="NCBIfam" id="TIGR01494">
    <property type="entry name" value="ATPase_P-type"/>
    <property type="match status" value="1"/>
</dbReference>
<evidence type="ECO:0000313" key="18">
    <source>
        <dbReference type="Proteomes" id="UP001629113"/>
    </source>
</evidence>
<keyword evidence="18" id="KW-1185">Reference proteome</keyword>
<dbReference type="InterPro" id="IPR023299">
    <property type="entry name" value="ATPase_P-typ_cyto_dom_N"/>
</dbReference>
<comment type="caution">
    <text evidence="17">The sequence shown here is derived from an EMBL/GenBank/DDBJ whole genome shotgun (WGS) entry which is preliminary data.</text>
</comment>
<dbReference type="Gene3D" id="3.40.1110.10">
    <property type="entry name" value="Calcium-transporting ATPase, cytoplasmic domain N"/>
    <property type="match status" value="2"/>
</dbReference>
<evidence type="ECO:0000313" key="17">
    <source>
        <dbReference type="EMBL" id="KAL3419672.1"/>
    </source>
</evidence>
<comment type="catalytic activity">
    <reaction evidence="12">
        <text>a 1,2-diacyl-sn-glycero-3-phosphoethanolamine(out) + ATP + H2O = a 1,2-diacyl-sn-glycero-3-phosphoethanolamine(in) + ADP + phosphate + H(+)</text>
        <dbReference type="Rhea" id="RHEA:66132"/>
        <dbReference type="ChEBI" id="CHEBI:15377"/>
        <dbReference type="ChEBI" id="CHEBI:15378"/>
        <dbReference type="ChEBI" id="CHEBI:30616"/>
        <dbReference type="ChEBI" id="CHEBI:43474"/>
        <dbReference type="ChEBI" id="CHEBI:64612"/>
        <dbReference type="ChEBI" id="CHEBI:456216"/>
    </reaction>
    <physiologicalReaction direction="left-to-right" evidence="12">
        <dbReference type="Rhea" id="RHEA:66133"/>
    </physiologicalReaction>
</comment>
<evidence type="ECO:0000256" key="12">
    <source>
        <dbReference type="ARBA" id="ARBA00049128"/>
    </source>
</evidence>
<evidence type="ECO:0000259" key="15">
    <source>
        <dbReference type="Pfam" id="PF16209"/>
    </source>
</evidence>
<dbReference type="Pfam" id="PF16212">
    <property type="entry name" value="PhoLip_ATPase_C"/>
    <property type="match status" value="1"/>
</dbReference>
<feature type="domain" description="P-type ATPase N-terminal" evidence="15">
    <location>
        <begin position="162"/>
        <end position="218"/>
    </location>
</feature>
<feature type="transmembrane region" description="Helical" evidence="13">
    <location>
        <begin position="1366"/>
        <end position="1382"/>
    </location>
</feature>
<dbReference type="InterPro" id="IPR023298">
    <property type="entry name" value="ATPase_P-typ_TM_dom_sf"/>
</dbReference>
<dbReference type="Gene3D" id="3.40.50.1000">
    <property type="entry name" value="HAD superfamily/HAD-like"/>
    <property type="match status" value="1"/>
</dbReference>
<dbReference type="InterPro" id="IPR036412">
    <property type="entry name" value="HAD-like_sf"/>
</dbReference>
<dbReference type="PANTHER" id="PTHR24092">
    <property type="entry name" value="PROBABLE PHOSPHOLIPID-TRANSPORTING ATPASE"/>
    <property type="match status" value="1"/>
</dbReference>
<feature type="region of interest" description="Disordered" evidence="14">
    <location>
        <begin position="930"/>
        <end position="950"/>
    </location>
</feature>
<evidence type="ECO:0000256" key="3">
    <source>
        <dbReference type="ARBA" id="ARBA00022692"/>
    </source>
</evidence>
<dbReference type="SFLD" id="SFLDF00027">
    <property type="entry name" value="p-type_atpase"/>
    <property type="match status" value="1"/>
</dbReference>
<organism evidence="17 18">
    <name type="scientific">Phlyctema vagabunda</name>
    <dbReference type="NCBI Taxonomy" id="108571"/>
    <lineage>
        <taxon>Eukaryota</taxon>
        <taxon>Fungi</taxon>
        <taxon>Dikarya</taxon>
        <taxon>Ascomycota</taxon>
        <taxon>Pezizomycotina</taxon>
        <taxon>Leotiomycetes</taxon>
        <taxon>Helotiales</taxon>
        <taxon>Dermateaceae</taxon>
        <taxon>Phlyctema</taxon>
    </lineage>
</organism>
<evidence type="ECO:0000256" key="8">
    <source>
        <dbReference type="ARBA" id="ARBA00022967"/>
    </source>
</evidence>
<comment type="subcellular location">
    <subcellularLocation>
        <location evidence="1 13">Membrane</location>
        <topology evidence="1 13">Multi-pass membrane protein</topology>
    </subcellularLocation>
</comment>
<proteinExistence type="inferred from homology"/>
<dbReference type="SUPFAM" id="SSF81653">
    <property type="entry name" value="Calcium ATPase, transduction domain A"/>
    <property type="match status" value="1"/>
</dbReference>
<dbReference type="InterPro" id="IPR001757">
    <property type="entry name" value="P_typ_ATPase"/>
</dbReference>
<feature type="transmembrane region" description="Helical" evidence="13">
    <location>
        <begin position="463"/>
        <end position="485"/>
    </location>
</feature>
<evidence type="ECO:0000256" key="2">
    <source>
        <dbReference type="ARBA" id="ARBA00008109"/>
    </source>
</evidence>
<dbReference type="SUPFAM" id="SSF81660">
    <property type="entry name" value="Metal cation-transporting ATPase, ATP-binding domain N"/>
    <property type="match status" value="1"/>
</dbReference>
<reference evidence="17 18" key="1">
    <citation type="submission" date="2024-06" db="EMBL/GenBank/DDBJ databases">
        <title>Complete genome of Phlyctema vagabunda strain 19-DSS-EL-015.</title>
        <authorList>
            <person name="Fiorenzani C."/>
        </authorList>
    </citation>
    <scope>NUCLEOTIDE SEQUENCE [LARGE SCALE GENOMIC DNA]</scope>
    <source>
        <strain evidence="17 18">19-DSS-EL-015</strain>
    </source>
</reference>
<keyword evidence="9 13" id="KW-1133">Transmembrane helix</keyword>
<feature type="region of interest" description="Disordered" evidence="14">
    <location>
        <begin position="866"/>
        <end position="902"/>
    </location>
</feature>
<keyword evidence="6 13" id="KW-0067">ATP-binding</keyword>
<feature type="compositionally biased region" description="Polar residues" evidence="14">
    <location>
        <begin position="874"/>
        <end position="902"/>
    </location>
</feature>
<evidence type="ECO:0000256" key="5">
    <source>
        <dbReference type="ARBA" id="ARBA00022741"/>
    </source>
</evidence>
<dbReference type="InterPro" id="IPR044492">
    <property type="entry name" value="P_typ_ATPase_HD_dom"/>
</dbReference>
<feature type="compositionally biased region" description="Basic and acidic residues" evidence="14">
    <location>
        <begin position="612"/>
        <end position="625"/>
    </location>
</feature>
<evidence type="ECO:0000256" key="9">
    <source>
        <dbReference type="ARBA" id="ARBA00022989"/>
    </source>
</evidence>
<evidence type="ECO:0000256" key="11">
    <source>
        <dbReference type="ARBA" id="ARBA00034036"/>
    </source>
</evidence>
<dbReference type="Gene3D" id="2.70.150.10">
    <property type="entry name" value="Calcium-transporting ATPase, cytoplasmic transduction domain A"/>
    <property type="match status" value="1"/>
</dbReference>
<keyword evidence="3 13" id="KW-0812">Transmembrane</keyword>
<feature type="transmembrane region" description="Helical" evidence="13">
    <location>
        <begin position="1434"/>
        <end position="1454"/>
    </location>
</feature>
<dbReference type="Proteomes" id="UP001629113">
    <property type="component" value="Unassembled WGS sequence"/>
</dbReference>
<keyword evidence="10 13" id="KW-0472">Membrane</keyword>
<feature type="compositionally biased region" description="Basic and acidic residues" evidence="14">
    <location>
        <begin position="96"/>
        <end position="105"/>
    </location>
</feature>